<evidence type="ECO:0000313" key="1">
    <source>
        <dbReference type="EMBL" id="PZG00648.1"/>
    </source>
</evidence>
<dbReference type="AlphaFoldDB" id="A0A2W2DLN8"/>
<dbReference type="EMBL" id="POTX01000006">
    <property type="protein sequence ID" value="PZG00648.1"/>
    <property type="molecule type" value="Genomic_DNA"/>
</dbReference>
<reference evidence="1 2" key="1">
    <citation type="submission" date="2018-01" db="EMBL/GenBank/DDBJ databases">
        <title>Draft genome sequence of Jishengella endophytica.</title>
        <authorList>
            <person name="Sahin N."/>
            <person name="Ay H."/>
            <person name="Saygin H."/>
        </authorList>
    </citation>
    <scope>NUCLEOTIDE SEQUENCE [LARGE SCALE GENOMIC DNA]</scope>
    <source>
        <strain evidence="1 2">DSM 45430</strain>
    </source>
</reference>
<accession>A0A2W2DLN8</accession>
<gene>
    <name evidence="1" type="ORF">C1I93_02005</name>
</gene>
<proteinExistence type="predicted"/>
<dbReference type="CDD" id="cd07812">
    <property type="entry name" value="SRPBCC"/>
    <property type="match status" value="1"/>
</dbReference>
<protein>
    <recommendedName>
        <fullName evidence="3">Polyketide cyclase / dehydrase and lipid transport</fullName>
    </recommendedName>
</protein>
<dbReference type="InterPro" id="IPR023393">
    <property type="entry name" value="START-like_dom_sf"/>
</dbReference>
<dbReference type="SUPFAM" id="SSF55961">
    <property type="entry name" value="Bet v1-like"/>
    <property type="match status" value="1"/>
</dbReference>
<sequence>MTPWGVPEDRTPPIAFETTAVVAAPPDVVYRHLSDPHSYIGLSPLIVAVRDVRPGHDTQGRESVDYLAVERFRLVGPLRWDNRIRVRMVATRPGEQLVSDVRSPGWVRLRAVVDLTAVPDGTRVREQISAFAPAPLRRFVASQARQVAAYRATELTRRMAAR</sequence>
<dbReference type="Gene3D" id="3.30.530.20">
    <property type="match status" value="1"/>
</dbReference>
<name>A0A2W2DLN8_9ACTN</name>
<dbReference type="InterPro" id="IPR019587">
    <property type="entry name" value="Polyketide_cyclase/dehydratase"/>
</dbReference>
<dbReference type="OrthoDB" id="3529782at2"/>
<keyword evidence="2" id="KW-1185">Reference proteome</keyword>
<dbReference type="Pfam" id="PF10604">
    <property type="entry name" value="Polyketide_cyc2"/>
    <property type="match status" value="1"/>
</dbReference>
<dbReference type="Proteomes" id="UP000248627">
    <property type="component" value="Unassembled WGS sequence"/>
</dbReference>
<evidence type="ECO:0000313" key="2">
    <source>
        <dbReference type="Proteomes" id="UP000248627"/>
    </source>
</evidence>
<comment type="caution">
    <text evidence="1">The sequence shown here is derived from an EMBL/GenBank/DDBJ whole genome shotgun (WGS) entry which is preliminary data.</text>
</comment>
<organism evidence="1 2">
    <name type="scientific">Micromonospora endophytica</name>
    <dbReference type="NCBI Taxonomy" id="515350"/>
    <lineage>
        <taxon>Bacteria</taxon>
        <taxon>Bacillati</taxon>
        <taxon>Actinomycetota</taxon>
        <taxon>Actinomycetes</taxon>
        <taxon>Micromonosporales</taxon>
        <taxon>Micromonosporaceae</taxon>
        <taxon>Micromonospora</taxon>
    </lineage>
</organism>
<evidence type="ECO:0008006" key="3">
    <source>
        <dbReference type="Google" id="ProtNLM"/>
    </source>
</evidence>